<reference evidence="1 2" key="1">
    <citation type="submission" date="2019-04" db="EMBL/GenBank/DDBJ databases">
        <authorList>
            <person name="Yang Y."/>
            <person name="Wei D."/>
        </authorList>
    </citation>
    <scope>NUCLEOTIDE SEQUENCE [LARGE SCALE GENOMIC DNA]</scope>
    <source>
        <strain evidence="1 2">L-1-4w-11</strain>
    </source>
</reference>
<comment type="caution">
    <text evidence="1">The sequence shown here is derived from an EMBL/GenBank/DDBJ whole genome shotgun (WGS) entry which is preliminary data.</text>
</comment>
<organism evidence="1 2">
    <name type="scientific">Sphingomonas baiyangensis</name>
    <dbReference type="NCBI Taxonomy" id="2572576"/>
    <lineage>
        <taxon>Bacteria</taxon>
        <taxon>Pseudomonadati</taxon>
        <taxon>Pseudomonadota</taxon>
        <taxon>Alphaproteobacteria</taxon>
        <taxon>Sphingomonadales</taxon>
        <taxon>Sphingomonadaceae</taxon>
        <taxon>Sphingomonas</taxon>
    </lineage>
</organism>
<accession>A0A4V5PTJ4</accession>
<dbReference type="EMBL" id="SWKR01000002">
    <property type="protein sequence ID" value="TKD50198.1"/>
    <property type="molecule type" value="Genomic_DNA"/>
</dbReference>
<dbReference type="AlphaFoldDB" id="A0A4V5PTJ4"/>
<name>A0A4V5PTJ4_9SPHN</name>
<evidence type="ECO:0000313" key="2">
    <source>
        <dbReference type="Proteomes" id="UP000309138"/>
    </source>
</evidence>
<keyword evidence="2" id="KW-1185">Reference proteome</keyword>
<protein>
    <submittedName>
        <fullName evidence="1">GIY-YIG nuclease family protein</fullName>
    </submittedName>
</protein>
<dbReference type="Pfam" id="PF13455">
    <property type="entry name" value="MUG113"/>
    <property type="match status" value="1"/>
</dbReference>
<gene>
    <name evidence="1" type="ORF">FBR43_05090</name>
</gene>
<sequence>MKQIYFLRPIGSVGPIKIGCSIEPRKRLNVIAGWSPIPLEVAACAPGGHLQEGDLHHRFAHLALHGEWFAVDAELAELVEEVARTGRLPEVEAVRRQPNNRVVAGIKSQITRAVSDAEKTHLGYRMNRGFGRPDDVRAILERISGAEAMPPSPAEQAVLVRYVAELRAQPRAHRTFNDRWSAWIAYRDGPNGLRARPTNTAEAAA</sequence>
<dbReference type="OrthoDB" id="8264993at2"/>
<dbReference type="RefSeq" id="WP_136942141.1">
    <property type="nucleotide sequence ID" value="NZ_SWKR01000002.1"/>
</dbReference>
<evidence type="ECO:0000313" key="1">
    <source>
        <dbReference type="EMBL" id="TKD50198.1"/>
    </source>
</evidence>
<dbReference type="Proteomes" id="UP000309138">
    <property type="component" value="Unassembled WGS sequence"/>
</dbReference>
<proteinExistence type="predicted"/>